<dbReference type="OrthoDB" id="10313873at2759"/>
<dbReference type="Proteomes" id="UP000325672">
    <property type="component" value="Unassembled WGS sequence"/>
</dbReference>
<accession>A0A5N6SL42</accession>
<evidence type="ECO:0000313" key="2">
    <source>
        <dbReference type="EMBL" id="KAE8135418.1"/>
    </source>
</evidence>
<sequence>MGQLLAWVLHPSHSAISFICVFLSFFSFSNSPLLTMGPLCGLSFPGLQAIPGGAHGPRPPAEVRKP</sequence>
<organism evidence="2 3">
    <name type="scientific">Aspergillus pseudotamarii</name>
    <dbReference type="NCBI Taxonomy" id="132259"/>
    <lineage>
        <taxon>Eukaryota</taxon>
        <taxon>Fungi</taxon>
        <taxon>Dikarya</taxon>
        <taxon>Ascomycota</taxon>
        <taxon>Pezizomycotina</taxon>
        <taxon>Eurotiomycetes</taxon>
        <taxon>Eurotiomycetidae</taxon>
        <taxon>Eurotiales</taxon>
        <taxon>Aspergillaceae</taxon>
        <taxon>Aspergillus</taxon>
        <taxon>Aspergillus subgen. Circumdati</taxon>
    </lineage>
</organism>
<keyword evidence="1" id="KW-1133">Transmembrane helix</keyword>
<name>A0A5N6SL42_ASPPS</name>
<dbReference type="RefSeq" id="XP_031911481.1">
    <property type="nucleotide sequence ID" value="XM_032055103.1"/>
</dbReference>
<dbReference type="AlphaFoldDB" id="A0A5N6SL42"/>
<gene>
    <name evidence="2" type="ORF">BDV38DRAFT_252267</name>
</gene>
<feature type="transmembrane region" description="Helical" evidence="1">
    <location>
        <begin position="6"/>
        <end position="26"/>
    </location>
</feature>
<keyword evidence="3" id="KW-1185">Reference proteome</keyword>
<evidence type="ECO:0000313" key="3">
    <source>
        <dbReference type="Proteomes" id="UP000325672"/>
    </source>
</evidence>
<keyword evidence="1" id="KW-0472">Membrane</keyword>
<reference evidence="2 3" key="1">
    <citation type="submission" date="2019-04" db="EMBL/GenBank/DDBJ databases">
        <title>Friends and foes A comparative genomics study of 23 Aspergillus species from section Flavi.</title>
        <authorList>
            <consortium name="DOE Joint Genome Institute"/>
            <person name="Kjaerbolling I."/>
            <person name="Vesth T."/>
            <person name="Frisvad J.C."/>
            <person name="Nybo J.L."/>
            <person name="Theobald S."/>
            <person name="Kildgaard S."/>
            <person name="Isbrandt T."/>
            <person name="Kuo A."/>
            <person name="Sato A."/>
            <person name="Lyhne E.K."/>
            <person name="Kogle M.E."/>
            <person name="Wiebenga A."/>
            <person name="Kun R.S."/>
            <person name="Lubbers R.J."/>
            <person name="Makela M.R."/>
            <person name="Barry K."/>
            <person name="Chovatia M."/>
            <person name="Clum A."/>
            <person name="Daum C."/>
            <person name="Haridas S."/>
            <person name="He G."/>
            <person name="LaButti K."/>
            <person name="Lipzen A."/>
            <person name="Mondo S."/>
            <person name="Riley R."/>
            <person name="Salamov A."/>
            <person name="Simmons B.A."/>
            <person name="Magnuson J.K."/>
            <person name="Henrissat B."/>
            <person name="Mortensen U.H."/>
            <person name="Larsen T.O."/>
            <person name="Devries R.P."/>
            <person name="Grigoriev I.V."/>
            <person name="Machida M."/>
            <person name="Baker S.E."/>
            <person name="Andersen M.R."/>
        </authorList>
    </citation>
    <scope>NUCLEOTIDE SEQUENCE [LARGE SCALE GENOMIC DNA]</scope>
    <source>
        <strain evidence="2 3">CBS 117625</strain>
    </source>
</reference>
<dbReference type="EMBL" id="ML743593">
    <property type="protein sequence ID" value="KAE8135418.1"/>
    <property type="molecule type" value="Genomic_DNA"/>
</dbReference>
<dbReference type="GeneID" id="43639313"/>
<proteinExistence type="predicted"/>
<evidence type="ECO:0000256" key="1">
    <source>
        <dbReference type="SAM" id="Phobius"/>
    </source>
</evidence>
<protein>
    <submittedName>
        <fullName evidence="2">Uncharacterized protein</fullName>
    </submittedName>
</protein>
<keyword evidence="1" id="KW-0812">Transmembrane</keyword>